<reference evidence="2" key="1">
    <citation type="submission" date="2018-05" db="EMBL/GenBank/DDBJ databases">
        <authorList>
            <person name="Hao L."/>
        </authorList>
    </citation>
    <scope>NUCLEOTIDE SEQUENCE [LARGE SCALE GENOMIC DNA]</scope>
</reference>
<gene>
    <name evidence="1" type="ORF">BARAN1_0823</name>
</gene>
<evidence type="ECO:0000313" key="2">
    <source>
        <dbReference type="Proteomes" id="UP000249818"/>
    </source>
</evidence>
<dbReference type="InterPro" id="IPR021302">
    <property type="entry name" value="DUF2780_VcgC/VcgE"/>
</dbReference>
<dbReference type="AlphaFoldDB" id="A0A2X3K6I5"/>
<protein>
    <recommendedName>
        <fullName evidence="3">DUF2780 domain-containing protein</fullName>
    </recommendedName>
</protein>
<sequence length="125" mass="12524">MELIKMITSQLGVTEEQAKGGAGLLLSLAKGKLGEQDFAKIAKTVPGADDLLSKIPSGGIGGMLGGLAKKVTGGGGLADLASLAGGFKKLGLESDMVGKFVPIVVSFVQSRGGDAVKGLLEKALK</sequence>
<dbReference type="RefSeq" id="WP_122031112.1">
    <property type="nucleotide sequence ID" value="NZ_LS483254.1"/>
</dbReference>
<dbReference type="EMBL" id="LS483254">
    <property type="protein sequence ID" value="SQD92847.1"/>
    <property type="molecule type" value="Genomic_DNA"/>
</dbReference>
<accession>A0A2X3K6I5</accession>
<dbReference type="Proteomes" id="UP000249818">
    <property type="component" value="Chromosome BARAN1"/>
</dbReference>
<evidence type="ECO:0000313" key="1">
    <source>
        <dbReference type="EMBL" id="SQD92847.1"/>
    </source>
</evidence>
<dbReference type="KEGG" id="bana:BARAN1_0823"/>
<name>A0A2X3K6I5_9BACT</name>
<dbReference type="Pfam" id="PF11075">
    <property type="entry name" value="DUF2780"/>
    <property type="match status" value="1"/>
</dbReference>
<evidence type="ECO:0008006" key="3">
    <source>
        <dbReference type="Google" id="ProtNLM"/>
    </source>
</evidence>
<organism evidence="1 2">
    <name type="scientific">Candidatus Bipolaricaulis anaerobius</name>
    <dbReference type="NCBI Taxonomy" id="2026885"/>
    <lineage>
        <taxon>Bacteria</taxon>
        <taxon>Candidatus Bipolaricaulota</taxon>
        <taxon>Candidatus Bipolaricaulia</taxon>
        <taxon>Candidatus Bipolaricaulales</taxon>
        <taxon>Candidatus Bipolaricaulaceae</taxon>
        <taxon>Candidatus Bipolaricaulis</taxon>
    </lineage>
</organism>
<keyword evidence="2" id="KW-1185">Reference proteome</keyword>
<proteinExistence type="predicted"/>
<dbReference type="OrthoDB" id="6265423at2"/>